<dbReference type="EMBL" id="KQ474080">
    <property type="protein sequence ID" value="KPV74192.1"/>
    <property type="molecule type" value="Genomic_DNA"/>
</dbReference>
<dbReference type="InterPro" id="IPR002008">
    <property type="entry name" value="DNA_pol_X_beta-like"/>
</dbReference>
<keyword evidence="8" id="KW-0238">DNA-binding</keyword>
<accession>A0A194S0Q7</accession>
<dbReference type="STRING" id="578459.A0A194S0Q7"/>
<dbReference type="EC" id="2.7.7.7" evidence="13"/>
<gene>
    <name evidence="16" type="ORF">RHOBADRAFT_54045</name>
</gene>
<keyword evidence="17" id="KW-1185">Reference proteome</keyword>
<dbReference type="Gene3D" id="3.30.460.10">
    <property type="entry name" value="Beta Polymerase, domain 2"/>
    <property type="match status" value="1"/>
</dbReference>
<evidence type="ECO:0000256" key="13">
    <source>
        <dbReference type="RuleBase" id="RU366014"/>
    </source>
</evidence>
<dbReference type="GO" id="GO:0003677">
    <property type="term" value="F:DNA binding"/>
    <property type="evidence" value="ECO:0007669"/>
    <property type="project" value="UniProtKB-UniRule"/>
</dbReference>
<dbReference type="FunFam" id="3.30.210.10:FF:000005">
    <property type="entry name" value="DNA polymerase IV"/>
    <property type="match status" value="1"/>
</dbReference>
<proteinExistence type="inferred from homology"/>
<dbReference type="PRINTS" id="PR00870">
    <property type="entry name" value="DNAPOLXBETA"/>
</dbReference>
<evidence type="ECO:0000256" key="8">
    <source>
        <dbReference type="ARBA" id="ARBA00023125"/>
    </source>
</evidence>
<dbReference type="OMA" id="ERDVFDW"/>
<dbReference type="SUPFAM" id="SSF47802">
    <property type="entry name" value="DNA polymerase beta, N-terminal domain-like"/>
    <property type="match status" value="1"/>
</dbReference>
<evidence type="ECO:0000256" key="4">
    <source>
        <dbReference type="ARBA" id="ARBA00022695"/>
    </source>
</evidence>
<keyword evidence="4 13" id="KW-0548">Nucleotidyltransferase</keyword>
<evidence type="ECO:0000256" key="2">
    <source>
        <dbReference type="ARBA" id="ARBA00022634"/>
    </source>
</evidence>
<dbReference type="SUPFAM" id="SSF81585">
    <property type="entry name" value="PsbU/PolX domain-like"/>
    <property type="match status" value="1"/>
</dbReference>
<keyword evidence="5" id="KW-0235">DNA replication</keyword>
<dbReference type="InterPro" id="IPR028207">
    <property type="entry name" value="DNA_pol_B_palm_palm"/>
</dbReference>
<dbReference type="OrthoDB" id="205514at2759"/>
<feature type="domain" description="DNA-directed DNA polymerase X" evidence="15">
    <location>
        <begin position="40"/>
        <end position="381"/>
    </location>
</feature>
<evidence type="ECO:0000313" key="16">
    <source>
        <dbReference type="EMBL" id="KPV74192.1"/>
    </source>
</evidence>
<evidence type="ECO:0000256" key="3">
    <source>
        <dbReference type="ARBA" id="ARBA00022679"/>
    </source>
</evidence>
<dbReference type="GO" id="GO:0006303">
    <property type="term" value="P:double-strand break repair via nonhomologous end joining"/>
    <property type="evidence" value="ECO:0007669"/>
    <property type="project" value="TreeGrafter"/>
</dbReference>
<dbReference type="Proteomes" id="UP000053890">
    <property type="component" value="Unassembled WGS sequence"/>
</dbReference>
<dbReference type="InterPro" id="IPR019843">
    <property type="entry name" value="DNA_pol-X_BS"/>
</dbReference>
<dbReference type="CDD" id="cd00141">
    <property type="entry name" value="NT_POLXc"/>
    <property type="match status" value="1"/>
</dbReference>
<keyword evidence="9 13" id="KW-0234">DNA repair</keyword>
<dbReference type="SUPFAM" id="SSF81301">
    <property type="entry name" value="Nucleotidyltransferase"/>
    <property type="match status" value="1"/>
</dbReference>
<dbReference type="Gene3D" id="3.30.210.10">
    <property type="entry name" value="DNA polymerase, thumb domain"/>
    <property type="match status" value="1"/>
</dbReference>
<dbReference type="InterPro" id="IPR002054">
    <property type="entry name" value="DNA-dir_DNA_pol_X"/>
</dbReference>
<sequence length="384" mass="43304">MPHTLDHTPQGSPTPQPDSAALALPDVHELACFRTSPRPCPNQQLVDQLKPLREWRFLQHGTGEPEAISYATAVSVIIGTPFVITSADQARALPKIGPKLVVKIQEYIDKGFIQESRDVEQLERFKVLRLLTTVHGVGHALANKLYDDGTRTLDDLQAMLKDRHDILRYMRFHADLQEPVSRTEVESVRDFVRLQVDKVLPGAHLELCGGYRRGKATSGDIDILITFPHQDGLERGFLRRLVDRLVKKGLVPRDGGVLSLTEAGSSRTTWANRRASLGDTLDKALVVFRHPANGTTRTRDVWRRVDLVVAAWPHWGPAVLGWTGSTQFERDLRRHAGKLCRLHVHSGGIRDKETNEHVEAKTERDCFRLLKLEWIPPHLRNADP</sequence>
<dbReference type="Gene3D" id="1.10.150.110">
    <property type="entry name" value="DNA polymerase beta, N-terminal domain-like"/>
    <property type="match status" value="1"/>
</dbReference>
<organism evidence="16 17">
    <name type="scientific">Rhodotorula graminis (strain WP1)</name>
    <dbReference type="NCBI Taxonomy" id="578459"/>
    <lineage>
        <taxon>Eukaryota</taxon>
        <taxon>Fungi</taxon>
        <taxon>Dikarya</taxon>
        <taxon>Basidiomycota</taxon>
        <taxon>Pucciniomycotina</taxon>
        <taxon>Microbotryomycetes</taxon>
        <taxon>Sporidiobolales</taxon>
        <taxon>Sporidiobolaceae</taxon>
        <taxon>Rhodotorula</taxon>
    </lineage>
</organism>
<comment type="catalytic activity">
    <reaction evidence="11 13">
        <text>DNA(n) + a 2'-deoxyribonucleoside 5'-triphosphate = DNA(n+1) + diphosphate</text>
        <dbReference type="Rhea" id="RHEA:22508"/>
        <dbReference type="Rhea" id="RHEA-COMP:17339"/>
        <dbReference type="Rhea" id="RHEA-COMP:17340"/>
        <dbReference type="ChEBI" id="CHEBI:33019"/>
        <dbReference type="ChEBI" id="CHEBI:61560"/>
        <dbReference type="ChEBI" id="CHEBI:173112"/>
        <dbReference type="EC" id="2.7.7.7"/>
    </reaction>
</comment>
<evidence type="ECO:0000256" key="11">
    <source>
        <dbReference type="ARBA" id="ARBA00049244"/>
    </source>
</evidence>
<comment type="similarity">
    <text evidence="1 13">Belongs to the DNA polymerase type-X family.</text>
</comment>
<keyword evidence="10" id="KW-0456">Lyase</keyword>
<dbReference type="InterPro" id="IPR022312">
    <property type="entry name" value="DNA_pol_X"/>
</dbReference>
<dbReference type="Pfam" id="PF14792">
    <property type="entry name" value="DNA_pol_B_palm"/>
    <property type="match status" value="1"/>
</dbReference>
<dbReference type="Pfam" id="PF14791">
    <property type="entry name" value="DNA_pol_B_thumb"/>
    <property type="match status" value="1"/>
</dbReference>
<dbReference type="AlphaFoldDB" id="A0A194S0Q7"/>
<dbReference type="Pfam" id="PF14716">
    <property type="entry name" value="HHH_8"/>
    <property type="match status" value="1"/>
</dbReference>
<dbReference type="GO" id="GO:0003887">
    <property type="term" value="F:DNA-directed DNA polymerase activity"/>
    <property type="evidence" value="ECO:0007669"/>
    <property type="project" value="UniProtKB-UniRule"/>
</dbReference>
<evidence type="ECO:0000256" key="12">
    <source>
        <dbReference type="PIRSR" id="PIRSR622312-50"/>
    </source>
</evidence>
<dbReference type="InterPro" id="IPR010996">
    <property type="entry name" value="HHH_MUS81"/>
</dbReference>
<feature type="active site" description="Nucleophile; Schiff-base intermediate with DNA; for 5'-dRP lyase activity" evidence="12">
    <location>
        <position position="103"/>
    </location>
</feature>
<keyword evidence="3 13" id="KW-0808">Transferase</keyword>
<dbReference type="Gene3D" id="1.10.150.20">
    <property type="entry name" value="5' to 3' exonuclease, C-terminal subdomain"/>
    <property type="match status" value="1"/>
</dbReference>
<feature type="region of interest" description="Disordered" evidence="14">
    <location>
        <begin position="1"/>
        <end position="20"/>
    </location>
</feature>
<evidence type="ECO:0000259" key="15">
    <source>
        <dbReference type="SMART" id="SM00483"/>
    </source>
</evidence>
<dbReference type="GeneID" id="28977574"/>
<dbReference type="InterPro" id="IPR018944">
    <property type="entry name" value="DNA_pol_lambd_fingers_domain"/>
</dbReference>
<dbReference type="GO" id="GO:0006260">
    <property type="term" value="P:DNA replication"/>
    <property type="evidence" value="ECO:0007669"/>
    <property type="project" value="UniProtKB-KW"/>
</dbReference>
<protein>
    <recommendedName>
        <fullName evidence="13">DNA polymerase</fullName>
        <ecNumber evidence="13">2.7.7.7</ecNumber>
    </recommendedName>
</protein>
<comment type="subcellular location">
    <subcellularLocation>
        <location evidence="13">Nucleus</location>
    </subcellularLocation>
</comment>
<comment type="function">
    <text evidence="13">DNA polymerase that functions in several pathways of DNA repair. Involved in base excision repair (BER) responsible for repair of lesions that give rise to abasic (AP) sites in DNA. Also contributes to DNA double-strand break repair by non-homologous end joining and homologous recombination. Has both template-dependent and template-independent (terminal transferase) DNA polymerase activities. Has also a 5'-deoxyribose-5-phosphate lyase (dRP lyase) activity.</text>
</comment>
<keyword evidence="7 13" id="KW-0239">DNA-directed DNA polymerase</keyword>
<evidence type="ECO:0000256" key="5">
    <source>
        <dbReference type="ARBA" id="ARBA00022705"/>
    </source>
</evidence>
<keyword evidence="2" id="KW-0237">DNA synthesis</keyword>
<dbReference type="InterPro" id="IPR027421">
    <property type="entry name" value="DNA_pol_lamdba_lyase_dom_sf"/>
</dbReference>
<dbReference type="PANTHER" id="PTHR11276:SF28">
    <property type="entry name" value="DNA POLYMERASE LAMBDA"/>
    <property type="match status" value="1"/>
</dbReference>
<evidence type="ECO:0000256" key="7">
    <source>
        <dbReference type="ARBA" id="ARBA00022932"/>
    </source>
</evidence>
<dbReference type="PANTHER" id="PTHR11276">
    <property type="entry name" value="DNA POLYMERASE TYPE-X FAMILY MEMBER"/>
    <property type="match status" value="1"/>
</dbReference>
<dbReference type="GO" id="GO:0005634">
    <property type="term" value="C:nucleus"/>
    <property type="evidence" value="ECO:0007669"/>
    <property type="project" value="UniProtKB-SubCell"/>
</dbReference>
<keyword evidence="13" id="KW-0539">Nucleus</keyword>
<evidence type="ECO:0000313" key="17">
    <source>
        <dbReference type="Proteomes" id="UP000053890"/>
    </source>
</evidence>
<dbReference type="InterPro" id="IPR037160">
    <property type="entry name" value="DNA_Pol_thumb_sf"/>
</dbReference>
<evidence type="ECO:0000256" key="6">
    <source>
        <dbReference type="ARBA" id="ARBA00022763"/>
    </source>
</evidence>
<dbReference type="PROSITE" id="PS00522">
    <property type="entry name" value="DNA_POLYMERASE_X"/>
    <property type="match status" value="1"/>
</dbReference>
<dbReference type="InterPro" id="IPR043519">
    <property type="entry name" value="NT_sf"/>
</dbReference>
<dbReference type="PRINTS" id="PR00869">
    <property type="entry name" value="DNAPOLX"/>
</dbReference>
<evidence type="ECO:0000256" key="10">
    <source>
        <dbReference type="ARBA" id="ARBA00023239"/>
    </source>
</evidence>
<dbReference type="GO" id="GO:0016829">
    <property type="term" value="F:lyase activity"/>
    <property type="evidence" value="ECO:0007669"/>
    <property type="project" value="UniProtKB-KW"/>
</dbReference>
<reference evidence="16 17" key="1">
    <citation type="journal article" date="2015" name="Front. Microbiol.">
        <title>Genome sequence of the plant growth promoting endophytic yeast Rhodotorula graminis WP1.</title>
        <authorList>
            <person name="Firrincieli A."/>
            <person name="Otillar R."/>
            <person name="Salamov A."/>
            <person name="Schmutz J."/>
            <person name="Khan Z."/>
            <person name="Redman R.S."/>
            <person name="Fleck N.D."/>
            <person name="Lindquist E."/>
            <person name="Grigoriev I.V."/>
            <person name="Doty S.L."/>
        </authorList>
    </citation>
    <scope>NUCLEOTIDE SEQUENCE [LARGE SCALE GENOMIC DNA]</scope>
    <source>
        <strain evidence="16 17">WP1</strain>
    </source>
</reference>
<name>A0A194S0Q7_RHOGW</name>
<evidence type="ECO:0000256" key="9">
    <source>
        <dbReference type="ARBA" id="ARBA00023204"/>
    </source>
</evidence>
<dbReference type="Pfam" id="PF10391">
    <property type="entry name" value="DNA_pol_lambd_f"/>
    <property type="match status" value="1"/>
</dbReference>
<evidence type="ECO:0000256" key="14">
    <source>
        <dbReference type="SAM" id="MobiDB-lite"/>
    </source>
</evidence>
<dbReference type="GO" id="GO:0046872">
    <property type="term" value="F:metal ion binding"/>
    <property type="evidence" value="ECO:0007669"/>
    <property type="project" value="UniProtKB-UniRule"/>
</dbReference>
<dbReference type="RefSeq" id="XP_018270241.1">
    <property type="nucleotide sequence ID" value="XM_018417126.1"/>
</dbReference>
<dbReference type="InterPro" id="IPR029398">
    <property type="entry name" value="PolB_thumb"/>
</dbReference>
<evidence type="ECO:0000256" key="1">
    <source>
        <dbReference type="ARBA" id="ARBA00008323"/>
    </source>
</evidence>
<keyword evidence="6 13" id="KW-0227">DNA damage</keyword>
<dbReference type="SMART" id="SM00483">
    <property type="entry name" value="POLXc"/>
    <property type="match status" value="1"/>
</dbReference>